<evidence type="ECO:0000259" key="15">
    <source>
        <dbReference type="Pfam" id="PF02782"/>
    </source>
</evidence>
<dbReference type="PROSITE" id="PS00933">
    <property type="entry name" value="FGGY_KINASES_1"/>
    <property type="match status" value="1"/>
</dbReference>
<comment type="function">
    <text evidence="11">Key enzyme in the regulation of glycerol uptake and metabolism. Catalyzes the phosphorylation of glycerol to yield sn-glycerol 3-phosphate.</text>
</comment>
<protein>
    <recommendedName>
        <fullName evidence="3">glycerol kinase</fullName>
        <ecNumber evidence="3">2.7.1.30</ecNumber>
    </recommendedName>
    <alternativeName>
        <fullName evidence="9">ATP:glycerol 3-phosphotransferase</fullName>
    </alternativeName>
</protein>
<accession>H6LD66</accession>
<evidence type="ECO:0000259" key="14">
    <source>
        <dbReference type="Pfam" id="PF00370"/>
    </source>
</evidence>
<dbReference type="FunFam" id="3.30.420.40:FF:000008">
    <property type="entry name" value="Glycerol kinase"/>
    <property type="match status" value="1"/>
</dbReference>
<comment type="similarity">
    <text evidence="2 13">Belongs to the FGGY kinase family.</text>
</comment>
<keyword evidence="8" id="KW-0067">ATP-binding</keyword>
<dbReference type="PIRSF" id="PIRSF000538">
    <property type="entry name" value="GlpK"/>
    <property type="match status" value="1"/>
</dbReference>
<evidence type="ECO:0000313" key="16">
    <source>
        <dbReference type="EMBL" id="AFA49111.1"/>
    </source>
</evidence>
<dbReference type="GO" id="GO:0004370">
    <property type="term" value="F:glycerol kinase activity"/>
    <property type="evidence" value="ECO:0007669"/>
    <property type="project" value="UniProtKB-EC"/>
</dbReference>
<evidence type="ECO:0000256" key="13">
    <source>
        <dbReference type="RuleBase" id="RU003733"/>
    </source>
</evidence>
<organism evidence="16 17">
    <name type="scientific">Acetobacterium woodii (strain ATCC 29683 / DSM 1030 / JCM 2381 / KCTC 1655 / WB1)</name>
    <dbReference type="NCBI Taxonomy" id="931626"/>
    <lineage>
        <taxon>Bacteria</taxon>
        <taxon>Bacillati</taxon>
        <taxon>Bacillota</taxon>
        <taxon>Clostridia</taxon>
        <taxon>Eubacteriales</taxon>
        <taxon>Eubacteriaceae</taxon>
        <taxon>Acetobacterium</taxon>
    </lineage>
</organism>
<evidence type="ECO:0000313" key="17">
    <source>
        <dbReference type="Proteomes" id="UP000007177"/>
    </source>
</evidence>
<sequence>MRKKYIIGIDSGTTSGRALVFDKDLNIAGVGQEEITQIYPKPGWVEHDANEIWKVVKNSIMEALVKARCTALDIEAIGITNQRETAVVWDLTTGQPVYNAIVWQDRRGADFCEDIKESEWGEIYRQKTGLNVDSYFSATKVKWIMENVPGVAEKAAKGEIAFGNVDTWLIYKLTGGKVFATDYSNAARSMLFNINELVWDKDIMEHLGISDVKMAEVRPSSGSFGETCSSLLGISIPICGNAGDQQAGLFGQACFKEGMSKMTYGTAGVFTLCTGKKSVPLEGLTASCFVGLNNEVLYEIEGVQFIVGAAVQWLRDGLKIIKKASDTEAMAGSVDSTGGVYFVPALSGLCAPYWDPYARGTIIGITGGTNENHMARATLESMAYQTRDVFDRYVQESGNPISCLRVDGGAVQNKWLMQFVADIVGVPVLVPAVSEATALGAAWLAGLYTGFWSSLEELSELWKPAAEYQPKMSREEANRFYDEWLRAVERSRSWVARGTEA</sequence>
<name>H6LD66_ACEWD</name>
<evidence type="ECO:0000256" key="9">
    <source>
        <dbReference type="ARBA" id="ARBA00043149"/>
    </source>
</evidence>
<dbReference type="InterPro" id="IPR005999">
    <property type="entry name" value="Glycerol_kin"/>
</dbReference>
<dbReference type="RefSeq" id="WP_014356711.1">
    <property type="nucleotide sequence ID" value="NC_016894.1"/>
</dbReference>
<dbReference type="CDD" id="cd07769">
    <property type="entry name" value="ASKHA_NBD_FGGY_GK"/>
    <property type="match status" value="1"/>
</dbReference>
<keyword evidence="6 13" id="KW-0418">Kinase</keyword>
<comment type="pathway">
    <text evidence="1">Polyol metabolism; glycerol degradation via glycerol kinase pathway; sn-glycerol 3-phosphate from glycerol: step 1/1.</text>
</comment>
<evidence type="ECO:0000256" key="4">
    <source>
        <dbReference type="ARBA" id="ARBA00022679"/>
    </source>
</evidence>
<dbReference type="InterPro" id="IPR043129">
    <property type="entry name" value="ATPase_NBD"/>
</dbReference>
<evidence type="ECO:0000256" key="3">
    <source>
        <dbReference type="ARBA" id="ARBA00012099"/>
    </source>
</evidence>
<dbReference type="eggNOG" id="COG0554">
    <property type="taxonomic scope" value="Bacteria"/>
</dbReference>
<dbReference type="GO" id="GO:0005829">
    <property type="term" value="C:cytosol"/>
    <property type="evidence" value="ECO:0007669"/>
    <property type="project" value="UniProtKB-ARBA"/>
</dbReference>
<dbReference type="GO" id="GO:0005524">
    <property type="term" value="F:ATP binding"/>
    <property type="evidence" value="ECO:0007669"/>
    <property type="project" value="UniProtKB-KW"/>
</dbReference>
<dbReference type="OrthoDB" id="9805576at2"/>
<dbReference type="InterPro" id="IPR018483">
    <property type="entry name" value="Carb_kinase_FGGY_CS"/>
</dbReference>
<dbReference type="Gene3D" id="3.30.420.40">
    <property type="match status" value="2"/>
</dbReference>
<dbReference type="PROSITE" id="PS00445">
    <property type="entry name" value="FGGY_KINASES_2"/>
    <property type="match status" value="1"/>
</dbReference>
<dbReference type="Proteomes" id="UP000007177">
    <property type="component" value="Chromosome"/>
</dbReference>
<dbReference type="InterPro" id="IPR018485">
    <property type="entry name" value="FGGY_C"/>
</dbReference>
<dbReference type="NCBIfam" id="TIGR01311">
    <property type="entry name" value="glycerol_kin"/>
    <property type="match status" value="1"/>
</dbReference>
<evidence type="ECO:0000256" key="2">
    <source>
        <dbReference type="ARBA" id="ARBA00009156"/>
    </source>
</evidence>
<dbReference type="AlphaFoldDB" id="H6LD66"/>
<evidence type="ECO:0000256" key="7">
    <source>
        <dbReference type="ARBA" id="ARBA00022798"/>
    </source>
</evidence>
<evidence type="ECO:0000256" key="11">
    <source>
        <dbReference type="ARBA" id="ARBA00054633"/>
    </source>
</evidence>
<feature type="domain" description="Carbohydrate kinase FGGY C-terminal" evidence="15">
    <location>
        <begin position="262"/>
        <end position="446"/>
    </location>
</feature>
<comment type="subunit">
    <text evidence="12">Homotetramer and homodimer (in equilibrium).</text>
</comment>
<feature type="domain" description="Carbohydrate kinase FGGY N-terminal" evidence="14">
    <location>
        <begin position="5"/>
        <end position="251"/>
    </location>
</feature>
<evidence type="ECO:0000256" key="6">
    <source>
        <dbReference type="ARBA" id="ARBA00022777"/>
    </source>
</evidence>
<dbReference type="EMBL" id="CP002987">
    <property type="protein sequence ID" value="AFA49111.1"/>
    <property type="molecule type" value="Genomic_DNA"/>
</dbReference>
<proteinExistence type="inferred from homology"/>
<dbReference type="InterPro" id="IPR018484">
    <property type="entry name" value="FGGY_N"/>
</dbReference>
<dbReference type="GO" id="GO:0006071">
    <property type="term" value="P:glycerol metabolic process"/>
    <property type="evidence" value="ECO:0007669"/>
    <property type="project" value="UniProtKB-KW"/>
</dbReference>
<dbReference type="Pfam" id="PF02782">
    <property type="entry name" value="FGGY_C"/>
    <property type="match status" value="1"/>
</dbReference>
<dbReference type="PANTHER" id="PTHR10196">
    <property type="entry name" value="SUGAR KINASE"/>
    <property type="match status" value="1"/>
</dbReference>
<evidence type="ECO:0000256" key="10">
    <source>
        <dbReference type="ARBA" id="ARBA00052101"/>
    </source>
</evidence>
<dbReference type="NCBIfam" id="NF000756">
    <property type="entry name" value="PRK00047.1"/>
    <property type="match status" value="1"/>
</dbReference>
<dbReference type="HOGENOM" id="CLU_009281_2_3_9"/>
<evidence type="ECO:0000256" key="8">
    <source>
        <dbReference type="ARBA" id="ARBA00022840"/>
    </source>
</evidence>
<reference evidence="16 17" key="2">
    <citation type="journal article" date="2012" name="PLoS ONE">
        <title>An ancient pathway combining carbon dioxide fixation with the generation and utilization of a sodium ion gradient for ATP synthesis.</title>
        <authorList>
            <person name="Poehlein A."/>
            <person name="Schmidt S."/>
            <person name="Kaster A.K."/>
            <person name="Goenrich M."/>
            <person name="Vollmers J."/>
            <person name="Thurmer A."/>
            <person name="Bertsch J."/>
            <person name="Schuchmann K."/>
            <person name="Voigt B."/>
            <person name="Hecker M."/>
            <person name="Daniel R."/>
            <person name="Thauer R.K."/>
            <person name="Gottschalk G."/>
            <person name="Muller V."/>
        </authorList>
    </citation>
    <scope>NUCLEOTIDE SEQUENCE [LARGE SCALE GENOMIC DNA]</scope>
    <source>
        <strain evidence="17">ATCC 29683 / DSM 1030 / JCM 2381 / KCTC 1655 / WB1</strain>
    </source>
</reference>
<evidence type="ECO:0000256" key="12">
    <source>
        <dbReference type="ARBA" id="ARBA00063665"/>
    </source>
</evidence>
<dbReference type="InterPro" id="IPR000577">
    <property type="entry name" value="Carb_kinase_FGGY"/>
</dbReference>
<keyword evidence="4 13" id="KW-0808">Transferase</keyword>
<dbReference type="KEGG" id="awo:Awo_c23380"/>
<evidence type="ECO:0000256" key="5">
    <source>
        <dbReference type="ARBA" id="ARBA00022741"/>
    </source>
</evidence>
<keyword evidence="5" id="KW-0547">Nucleotide-binding</keyword>
<dbReference type="SUPFAM" id="SSF53067">
    <property type="entry name" value="Actin-like ATPase domain"/>
    <property type="match status" value="2"/>
</dbReference>
<keyword evidence="17" id="KW-1185">Reference proteome</keyword>
<dbReference type="STRING" id="931626.Awo_c23380"/>
<dbReference type="FunFam" id="3.30.420.40:FF:000007">
    <property type="entry name" value="Glycerol kinase"/>
    <property type="match status" value="1"/>
</dbReference>
<dbReference type="Pfam" id="PF00370">
    <property type="entry name" value="FGGY_N"/>
    <property type="match status" value="1"/>
</dbReference>
<comment type="catalytic activity">
    <reaction evidence="10">
        <text>glycerol + ATP = sn-glycerol 3-phosphate + ADP + H(+)</text>
        <dbReference type="Rhea" id="RHEA:21644"/>
        <dbReference type="ChEBI" id="CHEBI:15378"/>
        <dbReference type="ChEBI" id="CHEBI:17754"/>
        <dbReference type="ChEBI" id="CHEBI:30616"/>
        <dbReference type="ChEBI" id="CHEBI:57597"/>
        <dbReference type="ChEBI" id="CHEBI:456216"/>
        <dbReference type="EC" id="2.7.1.30"/>
    </reaction>
</comment>
<dbReference type="GO" id="GO:0006072">
    <property type="term" value="P:glycerol-3-phosphate metabolic process"/>
    <property type="evidence" value="ECO:0007669"/>
    <property type="project" value="InterPro"/>
</dbReference>
<evidence type="ECO:0000256" key="1">
    <source>
        <dbReference type="ARBA" id="ARBA00005190"/>
    </source>
</evidence>
<gene>
    <name evidence="16" type="primary">glpK6</name>
    <name evidence="16" type="ordered locus">Awo_c23380</name>
</gene>
<keyword evidence="7" id="KW-0319">Glycerol metabolism</keyword>
<reference evidence="17" key="1">
    <citation type="submission" date="2011-07" db="EMBL/GenBank/DDBJ databases">
        <title>Complete genome sequence of Acetobacterium woodii.</title>
        <authorList>
            <person name="Poehlein A."/>
            <person name="Schmidt S."/>
            <person name="Kaster A.-K."/>
            <person name="Goenrich M."/>
            <person name="Vollmers J."/>
            <person name="Thuermer A."/>
            <person name="Gottschalk G."/>
            <person name="Thauer R.K."/>
            <person name="Daniel R."/>
            <person name="Mueller V."/>
        </authorList>
    </citation>
    <scope>NUCLEOTIDE SEQUENCE [LARGE SCALE GENOMIC DNA]</scope>
    <source>
        <strain evidence="17">ATCC 29683 / DSM 1030 / JCM 2381 / KCTC 1655 / WB1</strain>
    </source>
</reference>
<dbReference type="EC" id="2.7.1.30" evidence="3"/>
<dbReference type="PANTHER" id="PTHR10196:SF69">
    <property type="entry name" value="GLYCEROL KINASE"/>
    <property type="match status" value="1"/>
</dbReference>